<feature type="transmembrane region" description="Helical" evidence="7">
    <location>
        <begin position="58"/>
        <end position="80"/>
    </location>
</feature>
<reference evidence="9" key="2">
    <citation type="submission" date="2019-11" db="EMBL/GenBank/DDBJ databases">
        <title>Improved Assembly of Tolypothrix boutellei genome.</title>
        <authorList>
            <person name="Sarangi A.N."/>
            <person name="Mukherjee M."/>
            <person name="Ghosh S."/>
            <person name="Singh D."/>
            <person name="Das A."/>
            <person name="Kant S."/>
            <person name="Prusty A."/>
            <person name="Tripathy S."/>
        </authorList>
    </citation>
    <scope>NUCLEOTIDE SEQUENCE</scope>
    <source>
        <strain evidence="9">VB521301</strain>
    </source>
</reference>
<comment type="caution">
    <text evidence="10">The sequence shown here is derived from an EMBL/GenBank/DDBJ whole genome shotgun (WGS) entry which is preliminary data.</text>
</comment>
<keyword evidence="2" id="KW-0813">Transport</keyword>
<feature type="transmembrane region" description="Helical" evidence="7">
    <location>
        <begin position="269"/>
        <end position="287"/>
    </location>
</feature>
<dbReference type="PROSITE" id="PS50850">
    <property type="entry name" value="MFS"/>
    <property type="match status" value="1"/>
</dbReference>
<feature type="transmembrane region" description="Helical" evidence="7">
    <location>
        <begin position="232"/>
        <end position="257"/>
    </location>
</feature>
<reference evidence="10" key="1">
    <citation type="journal article" date="2015" name="Genome Announc.">
        <title>Draft Genome Sequence of Tolypothrix boutellei Strain VB521301.</title>
        <authorList>
            <person name="Chandrababunaidu M.M."/>
            <person name="Singh D."/>
            <person name="Sen D."/>
            <person name="Bhan S."/>
            <person name="Das S."/>
            <person name="Gupta A."/>
            <person name="Adhikary S.P."/>
            <person name="Tripathy S."/>
        </authorList>
    </citation>
    <scope>NUCLEOTIDE SEQUENCE</scope>
    <source>
        <strain evidence="10">VB521301</strain>
    </source>
</reference>
<accession>A0A0C1N2V1</accession>
<evidence type="ECO:0000256" key="5">
    <source>
        <dbReference type="ARBA" id="ARBA00022989"/>
    </source>
</evidence>
<dbReference type="CDD" id="cd06173">
    <property type="entry name" value="MFS_MefA_like"/>
    <property type="match status" value="1"/>
</dbReference>
<keyword evidence="5 7" id="KW-1133">Transmembrane helix</keyword>
<evidence type="ECO:0000256" key="7">
    <source>
        <dbReference type="SAM" id="Phobius"/>
    </source>
</evidence>
<dbReference type="AlphaFoldDB" id="A0A0C1N2V1"/>
<dbReference type="PANTHER" id="PTHR23513">
    <property type="entry name" value="INTEGRAL MEMBRANE EFFLUX PROTEIN-RELATED"/>
    <property type="match status" value="1"/>
</dbReference>
<evidence type="ECO:0000256" key="1">
    <source>
        <dbReference type="ARBA" id="ARBA00004651"/>
    </source>
</evidence>
<proteinExistence type="predicted"/>
<evidence type="ECO:0000313" key="11">
    <source>
        <dbReference type="Proteomes" id="UP000029738"/>
    </source>
</evidence>
<dbReference type="STRING" id="1479485.DA73_0236325"/>
<evidence type="ECO:0000256" key="3">
    <source>
        <dbReference type="ARBA" id="ARBA00022475"/>
    </source>
</evidence>
<keyword evidence="4 7" id="KW-0812">Transmembrane</keyword>
<dbReference type="Gene3D" id="1.20.1250.20">
    <property type="entry name" value="MFS general substrate transporter like domains"/>
    <property type="match status" value="2"/>
</dbReference>
<keyword evidence="3" id="KW-1003">Cell membrane</keyword>
<dbReference type="OrthoDB" id="9775268at2"/>
<evidence type="ECO:0000256" key="2">
    <source>
        <dbReference type="ARBA" id="ARBA00022448"/>
    </source>
</evidence>
<dbReference type="Proteomes" id="UP000029738">
    <property type="component" value="Unassembled WGS sequence"/>
</dbReference>
<dbReference type="Pfam" id="PF05977">
    <property type="entry name" value="MFS_3"/>
    <property type="match status" value="1"/>
</dbReference>
<dbReference type="SUPFAM" id="SSF103473">
    <property type="entry name" value="MFS general substrate transporter"/>
    <property type="match status" value="1"/>
</dbReference>
<feature type="transmembrane region" description="Helical" evidence="7">
    <location>
        <begin position="183"/>
        <end position="201"/>
    </location>
</feature>
<gene>
    <name evidence="10" type="ORF">DA73_0236325</name>
    <name evidence="9" type="ORF">DA73_0400033785</name>
</gene>
<name>A0A0C1N2V1_9CYAN</name>
<dbReference type="GO" id="GO:0005886">
    <property type="term" value="C:plasma membrane"/>
    <property type="evidence" value="ECO:0007669"/>
    <property type="project" value="UniProtKB-SubCell"/>
</dbReference>
<comment type="subcellular location">
    <subcellularLocation>
        <location evidence="1">Cell membrane</location>
        <topology evidence="1">Multi-pass membrane protein</topology>
    </subcellularLocation>
</comment>
<dbReference type="InterPro" id="IPR036259">
    <property type="entry name" value="MFS_trans_sf"/>
</dbReference>
<dbReference type="InterPro" id="IPR010290">
    <property type="entry name" value="TM_effector"/>
</dbReference>
<evidence type="ECO:0000256" key="6">
    <source>
        <dbReference type="ARBA" id="ARBA00023136"/>
    </source>
</evidence>
<dbReference type="EMBL" id="JHEG04000001">
    <property type="protein sequence ID" value="KAF3889889.1"/>
    <property type="molecule type" value="Genomic_DNA"/>
</dbReference>
<feature type="transmembrane region" description="Helical" evidence="7">
    <location>
        <begin position="377"/>
        <end position="406"/>
    </location>
</feature>
<feature type="transmembrane region" description="Helical" evidence="7">
    <location>
        <begin position="92"/>
        <end position="112"/>
    </location>
</feature>
<feature type="transmembrane region" description="Helical" evidence="7">
    <location>
        <begin position="299"/>
        <end position="320"/>
    </location>
</feature>
<dbReference type="InterPro" id="IPR020846">
    <property type="entry name" value="MFS_dom"/>
</dbReference>
<organism evidence="10">
    <name type="scientific">Tolypothrix bouteillei VB521301</name>
    <dbReference type="NCBI Taxonomy" id="1479485"/>
    <lineage>
        <taxon>Bacteria</taxon>
        <taxon>Bacillati</taxon>
        <taxon>Cyanobacteriota</taxon>
        <taxon>Cyanophyceae</taxon>
        <taxon>Nostocales</taxon>
        <taxon>Tolypothrichaceae</taxon>
        <taxon>Tolypothrix</taxon>
    </lineage>
</organism>
<evidence type="ECO:0000313" key="9">
    <source>
        <dbReference type="EMBL" id="KAF3889889.1"/>
    </source>
</evidence>
<evidence type="ECO:0000313" key="10">
    <source>
        <dbReference type="EMBL" id="KIE06756.1"/>
    </source>
</evidence>
<keyword evidence="11" id="KW-1185">Reference proteome</keyword>
<keyword evidence="6 7" id="KW-0472">Membrane</keyword>
<evidence type="ECO:0000256" key="4">
    <source>
        <dbReference type="ARBA" id="ARBA00022692"/>
    </source>
</evidence>
<dbReference type="PANTHER" id="PTHR23513:SF9">
    <property type="entry name" value="ENTEROBACTIN EXPORTER ENTS"/>
    <property type="match status" value="1"/>
</dbReference>
<protein>
    <submittedName>
        <fullName evidence="10">MFS transporter</fullName>
    </submittedName>
</protein>
<dbReference type="EMBL" id="JHEG02000059">
    <property type="protein sequence ID" value="KIE06756.1"/>
    <property type="molecule type" value="Genomic_DNA"/>
</dbReference>
<dbReference type="RefSeq" id="WP_038082341.1">
    <property type="nucleotide sequence ID" value="NZ_JHEG04000001.1"/>
</dbReference>
<dbReference type="GO" id="GO:0022857">
    <property type="term" value="F:transmembrane transporter activity"/>
    <property type="evidence" value="ECO:0007669"/>
    <property type="project" value="InterPro"/>
</dbReference>
<sequence>MWWTKKQATESSQQHDPYAAWRYRDYCFYALGHNLLLLGNQMQSVAIGWELYERTGSALILGGVGLVQVIPVILLTLPAGHIADRWDRKRTVLLTTLMLALCSLGLAVLSYARGSIPLIYVCLLLGGVAKAFNNPASSALLPQLIPLEVFGNAATWNSSGFQLAAVLGPALGGWAIALTTSATSVYVIDAVLILICFGLIAKISEVQAVRAIEPLSVKSLSAGLNFVWKQKIIFAAITLDLFAVLFGGAVALLPIYAKDILQVGPSGLGWLRAAPAFGALTMALSLAHLPPMKKAGKALLWSVAGFGVVTVVFGLSQSFWLSMLMLALSGALDNISVVIRHTLVQIGTPDRLRGRVSAVNGVFISISNELGAFESGFVAAFFGPIFSVVSGGLGTLLVVLMIALLFPEIRRLRSLQEIDSTGLNA</sequence>
<feature type="domain" description="Major facilitator superfamily (MFS) profile" evidence="8">
    <location>
        <begin position="1"/>
        <end position="410"/>
    </location>
</feature>
<evidence type="ECO:0000259" key="8">
    <source>
        <dbReference type="PROSITE" id="PS50850"/>
    </source>
</evidence>